<protein>
    <submittedName>
        <fullName evidence="2">Phosphoenolpyruvate-protein phosphotransferase of PTS system</fullName>
        <ecNumber evidence="2">2.7.3.9</ecNumber>
    </submittedName>
</protein>
<dbReference type="GO" id="GO:0008965">
    <property type="term" value="F:phosphoenolpyruvate-protein phosphotransferase activity"/>
    <property type="evidence" value="ECO:0007669"/>
    <property type="project" value="UniProtKB-EC"/>
</dbReference>
<dbReference type="AlphaFoldDB" id="A0A6J4PBV0"/>
<feature type="region of interest" description="Disordered" evidence="1">
    <location>
        <begin position="1"/>
        <end position="203"/>
    </location>
</feature>
<dbReference type="EC" id="2.7.3.9" evidence="2"/>
<feature type="non-terminal residue" evidence="2">
    <location>
        <position position="203"/>
    </location>
</feature>
<keyword evidence="2" id="KW-0670">Pyruvate</keyword>
<name>A0A6J4PBV0_9BURK</name>
<feature type="compositionally biased region" description="Low complexity" evidence="1">
    <location>
        <begin position="151"/>
        <end position="169"/>
    </location>
</feature>
<reference evidence="2" key="1">
    <citation type="submission" date="2020-02" db="EMBL/GenBank/DDBJ databases">
        <authorList>
            <person name="Meier V. D."/>
        </authorList>
    </citation>
    <scope>NUCLEOTIDE SEQUENCE</scope>
    <source>
        <strain evidence="2">AVDCRST_MAG51</strain>
    </source>
</reference>
<evidence type="ECO:0000256" key="1">
    <source>
        <dbReference type="SAM" id="MobiDB-lite"/>
    </source>
</evidence>
<proteinExistence type="predicted"/>
<evidence type="ECO:0000313" key="2">
    <source>
        <dbReference type="EMBL" id="CAA9411566.1"/>
    </source>
</evidence>
<organism evidence="2">
    <name type="scientific">uncultured Ramlibacter sp</name>
    <dbReference type="NCBI Taxonomy" id="260755"/>
    <lineage>
        <taxon>Bacteria</taxon>
        <taxon>Pseudomonadati</taxon>
        <taxon>Pseudomonadota</taxon>
        <taxon>Betaproteobacteria</taxon>
        <taxon>Burkholderiales</taxon>
        <taxon>Comamonadaceae</taxon>
        <taxon>Ramlibacter</taxon>
        <taxon>environmental samples</taxon>
    </lineage>
</organism>
<keyword evidence="2" id="KW-0808">Transferase</keyword>
<accession>A0A6J4PBV0</accession>
<dbReference type="EMBL" id="CADCUX010000316">
    <property type="protein sequence ID" value="CAA9411566.1"/>
    <property type="molecule type" value="Genomic_DNA"/>
</dbReference>
<feature type="non-terminal residue" evidence="2">
    <location>
        <position position="1"/>
    </location>
</feature>
<gene>
    <name evidence="2" type="ORF">AVDCRST_MAG51-1437</name>
</gene>
<sequence length="203" mass="21724">DVRHPRPAGRARHRHRAGGADGGPRRRRPLLHRPVPGRVRDRPGAGRPQRRDRRDPSPAAHHRRHGQGGAARADGAARRPPDAAAGRGPDHRGQALDPRAPLQRRVGVDDAAGAAVTPVRRHGRRIPARAQGRPGAGGRTHPALHEGRGIAGPSGPALLLAAPAGPAAGRRQHRRAAGADRARPVARRHAAVQAERVRRLRHR</sequence>
<feature type="compositionally biased region" description="Basic residues" evidence="1">
    <location>
        <begin position="1"/>
        <end position="17"/>
    </location>
</feature>